<proteinExistence type="predicted"/>
<dbReference type="Proteomes" id="UP000307000">
    <property type="component" value="Chromosome"/>
</dbReference>
<protein>
    <submittedName>
        <fullName evidence="1">Cytochrome</fullName>
    </submittedName>
</protein>
<evidence type="ECO:0000313" key="2">
    <source>
        <dbReference type="Proteomes" id="UP000307000"/>
    </source>
</evidence>
<reference evidence="1 2" key="1">
    <citation type="submission" date="2018-12" db="EMBL/GenBank/DDBJ databases">
        <title>Complete Genome Sequence of Glutamicibacter creatinolyticus strain LGCM259,isolated from an abscess of a 12-year-old mare in Italy.</title>
        <authorList>
            <person name="Santos R.G."/>
            <person name="Silva A.L."/>
            <person name="Seyffert N."/>
            <person name="Castro T.L.P."/>
            <person name="Attili A.R."/>
            <person name="Rifici C."/>
            <person name="Mazzullo G."/>
            <person name="Brenig B."/>
            <person name="Venanzi F."/>
            <person name="Azevedo V."/>
        </authorList>
    </citation>
    <scope>NUCLEOTIDE SEQUENCE [LARGE SCALE GENOMIC DNA]</scope>
    <source>
        <strain evidence="1 2">LGCM 259</strain>
    </source>
</reference>
<sequence length="274" mass="30034">MYAREVGGQPTVPSITTVIGMEKVDLTGWAGYLAAKTLSEDARLPLATGDPSTMRRLVRDSASAAEGHRDLAAARGDRVHNYAEQYALREMGKPHELDAALAALRENGELGFVRHFETWWRDFKVEPIAAEVTVWNQSVGYAGTIDLVARIGGQVCLVDYKTRGTDREGQVKSPDPKVIMQLAAAAKAEEHSIDPVAGTWEPWPFDTDVMLLAVALGEVGARTFTARPSSMPAYWSKFWALHRTWQAQYQLLQQPSGLIEIGPPPQPGAARPVD</sequence>
<keyword evidence="2" id="KW-1185">Reference proteome</keyword>
<name>A0A5B7WTQ2_9MICC</name>
<gene>
    <name evidence="1" type="ORF">GcLGCM259_1743</name>
</gene>
<evidence type="ECO:0000313" key="1">
    <source>
        <dbReference type="EMBL" id="QCY47466.1"/>
    </source>
</evidence>
<dbReference type="InterPro" id="IPR011604">
    <property type="entry name" value="PDDEXK-like_dom_sf"/>
</dbReference>
<dbReference type="AlphaFoldDB" id="A0A5B7WTQ2"/>
<dbReference type="Gene3D" id="3.90.320.10">
    <property type="match status" value="1"/>
</dbReference>
<dbReference type="KEGG" id="gcr:GcLGCM259_1743"/>
<dbReference type="EMBL" id="CP034412">
    <property type="protein sequence ID" value="QCY47466.1"/>
    <property type="molecule type" value="Genomic_DNA"/>
</dbReference>
<accession>A0A5B7WTQ2</accession>
<organism evidence="1 2">
    <name type="scientific">Glutamicibacter creatinolyticus</name>
    <dbReference type="NCBI Taxonomy" id="162496"/>
    <lineage>
        <taxon>Bacteria</taxon>
        <taxon>Bacillati</taxon>
        <taxon>Actinomycetota</taxon>
        <taxon>Actinomycetes</taxon>
        <taxon>Micrococcales</taxon>
        <taxon>Micrococcaceae</taxon>
        <taxon>Glutamicibacter</taxon>
    </lineage>
</organism>